<evidence type="ECO:0000256" key="1">
    <source>
        <dbReference type="ARBA" id="ARBA00007118"/>
    </source>
</evidence>
<dbReference type="InterPro" id="IPR000415">
    <property type="entry name" value="Nitroreductase-like"/>
</dbReference>
<dbReference type="InterPro" id="IPR029479">
    <property type="entry name" value="Nitroreductase"/>
</dbReference>
<keyword evidence="5" id="KW-1185">Reference proteome</keyword>
<dbReference type="SUPFAM" id="SSF55469">
    <property type="entry name" value="FMN-dependent nitroreductase-like"/>
    <property type="match status" value="1"/>
</dbReference>
<dbReference type="RefSeq" id="WP_173073528.1">
    <property type="nucleotide sequence ID" value="NZ_CP041345.1"/>
</dbReference>
<evidence type="ECO:0000259" key="3">
    <source>
        <dbReference type="Pfam" id="PF00881"/>
    </source>
</evidence>
<reference evidence="4 5" key="1">
    <citation type="submission" date="2019-07" db="EMBL/GenBank/DDBJ databases">
        <title>Thalassofilum flectens gen. nov., sp. nov., a novel moderate thermophilic anaerobe from a shallow sea hot spring in Kunashir Island (Russia), representing a new family in the order Bacteroidales, and proposal of Thalassofilacea fam. nov.</title>
        <authorList>
            <person name="Kochetkova T.V."/>
            <person name="Podosokorskaya O.A."/>
            <person name="Novikov A."/>
            <person name="Elcheninov A.G."/>
            <person name="Toshchakov S.V."/>
            <person name="Kublanov I.V."/>
        </authorList>
    </citation>
    <scope>NUCLEOTIDE SEQUENCE [LARGE SCALE GENOMIC DNA]</scope>
    <source>
        <strain evidence="4 5">38-H</strain>
    </source>
</reference>
<dbReference type="EMBL" id="CP041345">
    <property type="protein sequence ID" value="QKG79617.1"/>
    <property type="molecule type" value="Genomic_DNA"/>
</dbReference>
<keyword evidence="2" id="KW-0560">Oxidoreductase</keyword>
<gene>
    <name evidence="4" type="ORF">FHG85_04855</name>
</gene>
<comment type="similarity">
    <text evidence="1">Belongs to the nitroreductase family.</text>
</comment>
<organism evidence="4 5">
    <name type="scientific">Tenuifilum thalassicum</name>
    <dbReference type="NCBI Taxonomy" id="2590900"/>
    <lineage>
        <taxon>Bacteria</taxon>
        <taxon>Pseudomonadati</taxon>
        <taxon>Bacteroidota</taxon>
        <taxon>Bacteroidia</taxon>
        <taxon>Bacteroidales</taxon>
        <taxon>Tenuifilaceae</taxon>
        <taxon>Tenuifilum</taxon>
    </lineage>
</organism>
<proteinExistence type="inferred from homology"/>
<sequence length="183" mass="20269">MSTILQQILDRRSVMAFLPEAINDNDIKTIINAAMLAPSAYNEQPWFFFVVNRKNESQFARVLGALAPANQEWAKNAGALIVCAYRKYSSKTGKENPYAMHDLGLATSFLLLQAQALGYVSHAMAGFDAVAMGEVLDIDYNLGLASVVAIGRHGDIEKLSEQNRQRELSMRSRKDFAEVAKIL</sequence>
<dbReference type="AlphaFoldDB" id="A0A7D3XFS3"/>
<dbReference type="KEGG" id="ttz:FHG85_04855"/>
<dbReference type="Pfam" id="PF00881">
    <property type="entry name" value="Nitroreductase"/>
    <property type="match status" value="1"/>
</dbReference>
<feature type="domain" description="Nitroreductase" evidence="3">
    <location>
        <begin position="8"/>
        <end position="151"/>
    </location>
</feature>
<evidence type="ECO:0000313" key="5">
    <source>
        <dbReference type="Proteomes" id="UP000500961"/>
    </source>
</evidence>
<name>A0A7D3XFS3_9BACT</name>
<dbReference type="PANTHER" id="PTHR43673:SF10">
    <property type="entry name" value="NADH DEHYDROGENASE_NAD(P)H NITROREDUCTASE XCC3605-RELATED"/>
    <property type="match status" value="1"/>
</dbReference>
<evidence type="ECO:0000313" key="4">
    <source>
        <dbReference type="EMBL" id="QKG79617.1"/>
    </source>
</evidence>
<dbReference type="CDD" id="cd02138">
    <property type="entry name" value="TdsD-like"/>
    <property type="match status" value="1"/>
</dbReference>
<protein>
    <submittedName>
        <fullName evidence="4">Nitroreductase</fullName>
    </submittedName>
</protein>
<evidence type="ECO:0000256" key="2">
    <source>
        <dbReference type="ARBA" id="ARBA00023002"/>
    </source>
</evidence>
<accession>A0A7D3XFS3</accession>
<dbReference type="Proteomes" id="UP000500961">
    <property type="component" value="Chromosome"/>
</dbReference>
<dbReference type="Gene3D" id="3.40.109.10">
    <property type="entry name" value="NADH Oxidase"/>
    <property type="match status" value="1"/>
</dbReference>
<dbReference type="PANTHER" id="PTHR43673">
    <property type="entry name" value="NAD(P)H NITROREDUCTASE YDGI-RELATED"/>
    <property type="match status" value="1"/>
</dbReference>
<dbReference type="GO" id="GO:0016491">
    <property type="term" value="F:oxidoreductase activity"/>
    <property type="evidence" value="ECO:0007669"/>
    <property type="project" value="UniProtKB-KW"/>
</dbReference>